<dbReference type="Pfam" id="PF02896">
    <property type="entry name" value="PEP-utilizers_C"/>
    <property type="match status" value="1"/>
</dbReference>
<feature type="domain" description="Pyruvate phosphate dikinase AMP/ATP-binding" evidence="18">
    <location>
        <begin position="62"/>
        <end position="342"/>
    </location>
</feature>
<evidence type="ECO:0000256" key="16">
    <source>
        <dbReference type="SAM" id="MobiDB-lite"/>
    </source>
</evidence>
<gene>
    <name evidence="20" type="ORF">DXH78_17155</name>
</gene>
<feature type="active site" description="Proton donor" evidence="13">
    <location>
        <position position="885"/>
    </location>
</feature>
<comment type="cofactor">
    <cofactor evidence="1 12 15">
        <name>Mg(2+)</name>
        <dbReference type="ChEBI" id="CHEBI:18420"/>
    </cofactor>
</comment>
<dbReference type="EC" id="2.7.9.1" evidence="4 12"/>
<proteinExistence type="inferred from homology"/>
<feature type="binding site" evidence="14">
    <location>
        <position position="821"/>
    </location>
    <ligand>
        <name>substrate</name>
    </ligand>
</feature>
<accession>A0A371B402</accession>
<keyword evidence="6 20" id="KW-0808">Transferase</keyword>
<dbReference type="SUPFAM" id="SSF52009">
    <property type="entry name" value="Phosphohistidine domain"/>
    <property type="match status" value="1"/>
</dbReference>
<dbReference type="InterPro" id="IPR002192">
    <property type="entry name" value="PPDK_AMP/ATP-bd"/>
</dbReference>
<dbReference type="PROSITE" id="PS00742">
    <property type="entry name" value="PEP_ENZYMES_2"/>
    <property type="match status" value="1"/>
</dbReference>
<dbReference type="Proteomes" id="UP000263993">
    <property type="component" value="Unassembled WGS sequence"/>
</dbReference>
<dbReference type="PROSITE" id="PS00370">
    <property type="entry name" value="PEP_ENZYMES_PHOS_SITE"/>
    <property type="match status" value="1"/>
</dbReference>
<dbReference type="GO" id="GO:0016301">
    <property type="term" value="F:kinase activity"/>
    <property type="evidence" value="ECO:0007669"/>
    <property type="project" value="UniProtKB-UniRule"/>
</dbReference>
<dbReference type="SUPFAM" id="SSF51621">
    <property type="entry name" value="Phosphoenolpyruvate/pyruvate domain"/>
    <property type="match status" value="1"/>
</dbReference>
<dbReference type="Gene3D" id="3.20.20.60">
    <property type="entry name" value="Phosphoenolpyruvate-binding domains"/>
    <property type="match status" value="1"/>
</dbReference>
<dbReference type="InterPro" id="IPR023151">
    <property type="entry name" value="PEP_util_CS"/>
</dbReference>
<feature type="binding site" evidence="14">
    <location>
        <position position="822"/>
    </location>
    <ligand>
        <name>substrate</name>
    </ligand>
</feature>
<dbReference type="NCBIfam" id="TIGR01828">
    <property type="entry name" value="pyru_phos_dikin"/>
    <property type="match status" value="1"/>
</dbReference>
<comment type="similarity">
    <text evidence="3 12">Belongs to the PEP-utilizing enzyme family.</text>
</comment>
<evidence type="ECO:0000313" key="20">
    <source>
        <dbReference type="EMBL" id="RDV02309.1"/>
    </source>
</evidence>
<evidence type="ECO:0000256" key="5">
    <source>
        <dbReference type="ARBA" id="ARBA00020138"/>
    </source>
</evidence>
<evidence type="ECO:0000256" key="9">
    <source>
        <dbReference type="ARBA" id="ARBA00022777"/>
    </source>
</evidence>
<dbReference type="InterPro" id="IPR010121">
    <property type="entry name" value="Pyruvate_phosphate_dikinase"/>
</dbReference>
<dbReference type="Pfam" id="PF00391">
    <property type="entry name" value="PEP-utilizers"/>
    <property type="match status" value="1"/>
</dbReference>
<dbReference type="Gene3D" id="3.50.30.10">
    <property type="entry name" value="Phosphohistidine domain"/>
    <property type="match status" value="1"/>
</dbReference>
<feature type="compositionally biased region" description="Basic residues" evidence="16">
    <location>
        <begin position="1"/>
        <end position="35"/>
    </location>
</feature>
<dbReference type="PANTHER" id="PTHR22931:SF9">
    <property type="entry name" value="PYRUVATE, PHOSPHATE DIKINASE 1, CHLOROPLASTIC"/>
    <property type="match status" value="1"/>
</dbReference>
<feature type="region of interest" description="Disordered" evidence="16">
    <location>
        <begin position="1"/>
        <end position="37"/>
    </location>
</feature>
<comment type="catalytic activity">
    <reaction evidence="12">
        <text>pyruvate + phosphate + ATP = phosphoenolpyruvate + AMP + diphosphate + H(+)</text>
        <dbReference type="Rhea" id="RHEA:10756"/>
        <dbReference type="ChEBI" id="CHEBI:15361"/>
        <dbReference type="ChEBI" id="CHEBI:15378"/>
        <dbReference type="ChEBI" id="CHEBI:30616"/>
        <dbReference type="ChEBI" id="CHEBI:33019"/>
        <dbReference type="ChEBI" id="CHEBI:43474"/>
        <dbReference type="ChEBI" id="CHEBI:58702"/>
        <dbReference type="ChEBI" id="CHEBI:456215"/>
        <dbReference type="EC" id="2.7.9.1"/>
    </reaction>
</comment>
<evidence type="ECO:0000256" key="13">
    <source>
        <dbReference type="PIRSR" id="PIRSR000853-1"/>
    </source>
</evidence>
<dbReference type="OrthoDB" id="9765468at2"/>
<dbReference type="GO" id="GO:0005524">
    <property type="term" value="F:ATP binding"/>
    <property type="evidence" value="ECO:0007669"/>
    <property type="project" value="UniProtKB-UniRule"/>
</dbReference>
<feature type="binding site" evidence="14">
    <location>
        <position position="823"/>
    </location>
    <ligand>
        <name>substrate</name>
    </ligand>
</feature>
<evidence type="ECO:0000256" key="3">
    <source>
        <dbReference type="ARBA" id="ARBA00007837"/>
    </source>
</evidence>
<dbReference type="Pfam" id="PF01326">
    <property type="entry name" value="PPDK_N"/>
    <property type="match status" value="2"/>
</dbReference>
<dbReference type="Gene3D" id="1.10.189.10">
    <property type="entry name" value="Pyruvate Phosphate Dikinase, domain 2"/>
    <property type="match status" value="1"/>
</dbReference>
<dbReference type="SUPFAM" id="SSF56059">
    <property type="entry name" value="Glutathione synthetase ATP-binding domain-like"/>
    <property type="match status" value="1"/>
</dbReference>
<feature type="binding site" evidence="14">
    <location>
        <position position="671"/>
    </location>
    <ligand>
        <name>substrate</name>
    </ligand>
</feature>
<evidence type="ECO:0000256" key="2">
    <source>
        <dbReference type="ARBA" id="ARBA00003144"/>
    </source>
</evidence>
<protein>
    <recommendedName>
        <fullName evidence="5 12">Pyruvate, phosphate dikinase</fullName>
        <ecNumber evidence="4 12">2.7.9.1</ecNumber>
    </recommendedName>
</protein>
<feature type="domain" description="Pyruvate phosphate dikinase AMP/ATP-binding" evidence="18">
    <location>
        <begin position="355"/>
        <end position="406"/>
    </location>
</feature>
<feature type="binding site" evidence="14">
    <location>
        <position position="820"/>
    </location>
    <ligand>
        <name>substrate</name>
    </ligand>
</feature>
<comment type="caution">
    <text evidence="20">The sequence shown here is derived from an EMBL/GenBank/DDBJ whole genome shotgun (WGS) entry which is preliminary data.</text>
</comment>
<evidence type="ECO:0000256" key="7">
    <source>
        <dbReference type="ARBA" id="ARBA00022723"/>
    </source>
</evidence>
<feature type="binding site" evidence="14">
    <location>
        <position position="615"/>
    </location>
    <ligand>
        <name>substrate</name>
    </ligand>
</feature>
<dbReference type="InterPro" id="IPR000121">
    <property type="entry name" value="PEP_util_C"/>
</dbReference>
<dbReference type="InterPro" id="IPR013815">
    <property type="entry name" value="ATP_grasp_subdomain_1"/>
</dbReference>
<keyword evidence="11 15" id="KW-0460">Magnesium</keyword>
<evidence type="ECO:0000259" key="17">
    <source>
        <dbReference type="Pfam" id="PF00391"/>
    </source>
</evidence>
<keyword evidence="10" id="KW-0067">ATP-binding</keyword>
<name>A0A371B402_9BRAD</name>
<evidence type="ECO:0000259" key="18">
    <source>
        <dbReference type="Pfam" id="PF01326"/>
    </source>
</evidence>
<evidence type="ECO:0000256" key="6">
    <source>
        <dbReference type="ARBA" id="ARBA00022679"/>
    </source>
</evidence>
<keyword evidence="7 15" id="KW-0479">Metal-binding</keyword>
<dbReference type="GO" id="GO:0046872">
    <property type="term" value="F:metal ion binding"/>
    <property type="evidence" value="ECO:0007669"/>
    <property type="project" value="UniProtKB-UniRule"/>
</dbReference>
<dbReference type="PANTHER" id="PTHR22931">
    <property type="entry name" value="PHOSPHOENOLPYRUVATE DIKINASE-RELATED"/>
    <property type="match status" value="1"/>
</dbReference>
<evidence type="ECO:0000256" key="14">
    <source>
        <dbReference type="PIRSR" id="PIRSR000853-2"/>
    </source>
</evidence>
<evidence type="ECO:0000256" key="10">
    <source>
        <dbReference type="ARBA" id="ARBA00022840"/>
    </source>
</evidence>
<evidence type="ECO:0000256" key="8">
    <source>
        <dbReference type="ARBA" id="ARBA00022741"/>
    </source>
</evidence>
<dbReference type="InterPro" id="IPR015813">
    <property type="entry name" value="Pyrv/PenolPyrv_kinase-like_dom"/>
</dbReference>
<dbReference type="Gene3D" id="1.20.80.30">
    <property type="match status" value="1"/>
</dbReference>
<sequence>MAKRKSKKSAPKKAAAKKAAVKKTAARKMPAKAKAKAAPAAKGKWVYAFGGGKAEGKSEMKNLLGGKGANLAEMANLGLPVPPGFTITTEVCVYYYANGEKYPAALKGQVEKALTQVGKITGKVFGDRVNPLLVSVRSGARASMPGMMDTVLNLGLNDQTVEALAAKSGDRRFAYDSYRRFITMYSDVVLGVGHEHFEEILDMHKEKQGYSLDTDLTADDWAQLVERYKARVKQELGRDFPQDPHEQLWGAIGAVFGSWMNQRAKTYRRLHSIPESWGTAVNVQAMVFGNMGDTSATGVAFTRNPSTGEKKLYGEFLINAQGEDVVAGIRTPQEISEDARKEAGSDKPSMESALPDAYKELTRIYNKLEKHYRDMQDLEFTVEQGKLWMLQTRSGKRTAKASLRIAVELANEGLISKNEAVLRVDPLSLDQLLHPTLDPKAHRHVLATGLPASPGAASGEIVFSSDEAAQLKADGHKVVLVRVETSPEDIHGMHAAEGILTTRGGMTSHAAVVARGMGKPCVSGAGQIRVDYAAGTMSAGGKTFKKGDHITIDGSTGQVLEGKVSMIEPQLSGEFSTLIGWADKVRKLGVRANADTPNDAKAAIRFGAEGIGLCRTEHMFFDDERIQAVREMILADEEKARRAALAKLLPMQRGDFVELFEIMDGRPVTIRLLDPPLHEFLPHGDEEIAEVAAAMGVDAKKIADRAKELAEFNPMLGFRGCRIAIAYPEIAEMQARAIFEAAADVTKRTGKKVVPEVMVPLIATKAELDLVKARIDAMAEAVKKETGAKLTYDVGTMIELPRAALMAGEIAESAEFFSFGTNDLTQTTFGISRDDAASFLGIYTARGILPADPFVSIDQQGVGELVKIGVERGRKVRPKLKVGICGEHGGDPSSVAFCHEAKLDYVSCSPFRVPIARLAAAQAALGKAAASQA</sequence>
<feature type="binding site" evidence="15">
    <location>
        <position position="823"/>
    </location>
    <ligand>
        <name>Mg(2+)</name>
        <dbReference type="ChEBI" id="CHEBI:18420"/>
    </ligand>
</feature>
<dbReference type="PIRSF" id="PIRSF000853">
    <property type="entry name" value="PPDK"/>
    <property type="match status" value="1"/>
</dbReference>
<dbReference type="NCBIfam" id="NF004531">
    <property type="entry name" value="PRK05878.1"/>
    <property type="match status" value="1"/>
</dbReference>
<evidence type="ECO:0000256" key="11">
    <source>
        <dbReference type="ARBA" id="ARBA00022842"/>
    </source>
</evidence>
<evidence type="ECO:0000256" key="15">
    <source>
        <dbReference type="PIRSR" id="PIRSR000853-3"/>
    </source>
</evidence>
<reference evidence="21" key="1">
    <citation type="submission" date="2018-08" db="EMBL/GenBank/DDBJ databases">
        <authorList>
            <person name="Kim S.-J."/>
            <person name="Jung G.-Y."/>
        </authorList>
    </citation>
    <scope>NUCLEOTIDE SEQUENCE [LARGE SCALE GENOMIC DNA]</scope>
    <source>
        <strain evidence="21">GY_H</strain>
    </source>
</reference>
<evidence type="ECO:0000256" key="4">
    <source>
        <dbReference type="ARBA" id="ARBA00011994"/>
    </source>
</evidence>
<dbReference type="InterPro" id="IPR018274">
    <property type="entry name" value="PEP_util_AS"/>
</dbReference>
<dbReference type="RefSeq" id="WP_115518430.1">
    <property type="nucleotide sequence ID" value="NZ_QRGO01000002.1"/>
</dbReference>
<keyword evidence="8" id="KW-0547">Nucleotide-binding</keyword>
<feature type="active site" description="Tele-phosphohistidine intermediate" evidence="13">
    <location>
        <position position="509"/>
    </location>
</feature>
<keyword evidence="20" id="KW-0670">Pyruvate</keyword>
<comment type="function">
    <text evidence="2">Catalyzes the reversible phosphorylation of pyruvate and phosphate.</text>
</comment>
<dbReference type="AlphaFoldDB" id="A0A371B402"/>
<dbReference type="InterPro" id="IPR008279">
    <property type="entry name" value="PEP-util_enz_mobile_dom"/>
</dbReference>
<feature type="binding site" evidence="15">
    <location>
        <position position="799"/>
    </location>
    <ligand>
        <name>Mg(2+)</name>
        <dbReference type="ChEBI" id="CHEBI:18420"/>
    </ligand>
</feature>
<keyword evidence="9 20" id="KW-0418">Kinase</keyword>
<feature type="domain" description="PEP-utilising enzyme mobile" evidence="17">
    <location>
        <begin position="477"/>
        <end position="557"/>
    </location>
</feature>
<dbReference type="GO" id="GO:0050242">
    <property type="term" value="F:pyruvate, phosphate dikinase activity"/>
    <property type="evidence" value="ECO:0007669"/>
    <property type="project" value="UniProtKB-UniRule"/>
</dbReference>
<dbReference type="Gene3D" id="3.30.1490.20">
    <property type="entry name" value="ATP-grasp fold, A domain"/>
    <property type="match status" value="1"/>
</dbReference>
<dbReference type="InterPro" id="IPR036637">
    <property type="entry name" value="Phosphohistidine_dom_sf"/>
</dbReference>
<dbReference type="Gene3D" id="3.30.470.20">
    <property type="entry name" value="ATP-grasp fold, B domain"/>
    <property type="match status" value="1"/>
</dbReference>
<dbReference type="EMBL" id="QRGO01000002">
    <property type="protein sequence ID" value="RDV02309.1"/>
    <property type="molecule type" value="Genomic_DNA"/>
</dbReference>
<feature type="domain" description="PEP-utilising enzyme C-terminal" evidence="19">
    <location>
        <begin position="572"/>
        <end position="923"/>
    </location>
</feature>
<evidence type="ECO:0000256" key="12">
    <source>
        <dbReference type="PIRNR" id="PIRNR000853"/>
    </source>
</evidence>
<evidence type="ECO:0000256" key="1">
    <source>
        <dbReference type="ARBA" id="ARBA00001946"/>
    </source>
</evidence>
<dbReference type="InterPro" id="IPR040442">
    <property type="entry name" value="Pyrv_kinase-like_dom_sf"/>
</dbReference>
<evidence type="ECO:0000259" key="19">
    <source>
        <dbReference type="Pfam" id="PF02896"/>
    </source>
</evidence>
<keyword evidence="21" id="KW-1185">Reference proteome</keyword>
<organism evidence="20 21">
    <name type="scientific">Undibacter mobilis</name>
    <dbReference type="NCBI Taxonomy" id="2292256"/>
    <lineage>
        <taxon>Bacteria</taxon>
        <taxon>Pseudomonadati</taxon>
        <taxon>Pseudomonadota</taxon>
        <taxon>Alphaproteobacteria</taxon>
        <taxon>Hyphomicrobiales</taxon>
        <taxon>Nitrobacteraceae</taxon>
        <taxon>Undibacter</taxon>
    </lineage>
</organism>
<evidence type="ECO:0000313" key="21">
    <source>
        <dbReference type="Proteomes" id="UP000263993"/>
    </source>
</evidence>
<feature type="binding site" evidence="14">
    <location>
        <position position="799"/>
    </location>
    <ligand>
        <name>substrate</name>
    </ligand>
</feature>